<dbReference type="EMBL" id="GGFJ01013771">
    <property type="protein sequence ID" value="MBW62912.1"/>
    <property type="molecule type" value="Transcribed_RNA"/>
</dbReference>
<reference evidence="2" key="1">
    <citation type="submission" date="2018-01" db="EMBL/GenBank/DDBJ databases">
        <title>An insight into the sialome of Amazonian anophelines.</title>
        <authorList>
            <person name="Ribeiro J.M."/>
            <person name="Scarpassa V."/>
            <person name="Calvo E."/>
        </authorList>
    </citation>
    <scope>NUCLEOTIDE SEQUENCE</scope>
    <source>
        <tissue evidence="2">Salivary glands</tissue>
    </source>
</reference>
<protein>
    <submittedName>
        <fullName evidence="2">Putative secreted protein</fullName>
    </submittedName>
</protein>
<sequence>MFVKVELLDWLIYLSAVFTKQIAGKNCTSSQHQKRIQNTLSTSKLHTRCHKTHSGSPYDQTQSLKVVRFTRFITGNE</sequence>
<keyword evidence="1" id="KW-0732">Signal</keyword>
<feature type="chain" id="PRO_5014649775" evidence="1">
    <location>
        <begin position="20"/>
        <end position="77"/>
    </location>
</feature>
<accession>A0A2M4CC39</accession>
<dbReference type="AlphaFoldDB" id="A0A2M4CC39"/>
<evidence type="ECO:0000256" key="1">
    <source>
        <dbReference type="SAM" id="SignalP"/>
    </source>
</evidence>
<feature type="signal peptide" evidence="1">
    <location>
        <begin position="1"/>
        <end position="19"/>
    </location>
</feature>
<proteinExistence type="predicted"/>
<organism evidence="2">
    <name type="scientific">Anopheles marajoara</name>
    <dbReference type="NCBI Taxonomy" id="58244"/>
    <lineage>
        <taxon>Eukaryota</taxon>
        <taxon>Metazoa</taxon>
        <taxon>Ecdysozoa</taxon>
        <taxon>Arthropoda</taxon>
        <taxon>Hexapoda</taxon>
        <taxon>Insecta</taxon>
        <taxon>Pterygota</taxon>
        <taxon>Neoptera</taxon>
        <taxon>Endopterygota</taxon>
        <taxon>Diptera</taxon>
        <taxon>Nematocera</taxon>
        <taxon>Culicoidea</taxon>
        <taxon>Culicidae</taxon>
        <taxon>Anophelinae</taxon>
        <taxon>Anopheles</taxon>
    </lineage>
</organism>
<evidence type="ECO:0000313" key="2">
    <source>
        <dbReference type="EMBL" id="MBW62912.1"/>
    </source>
</evidence>
<name>A0A2M4CC39_9DIPT</name>